<dbReference type="EMBL" id="BOPV01000001">
    <property type="protein sequence ID" value="GIL38467.1"/>
    <property type="molecule type" value="Genomic_DNA"/>
</dbReference>
<dbReference type="PROSITE" id="PS51354">
    <property type="entry name" value="GLUTAREDOXIN_2"/>
    <property type="match status" value="1"/>
</dbReference>
<evidence type="ECO:0000313" key="3">
    <source>
        <dbReference type="Proteomes" id="UP000681075"/>
    </source>
</evidence>
<sequence>MHLTVHSKSDCPYCVRAKEALTKHQVPYTEIVHDDESERQSLYAALGTKFGRPLKTMPQIILKDGAQEHLIGGHDELMQSGLLQSWQALAR</sequence>
<evidence type="ECO:0000259" key="1">
    <source>
        <dbReference type="Pfam" id="PF00462"/>
    </source>
</evidence>
<dbReference type="SUPFAM" id="SSF52833">
    <property type="entry name" value="Thioredoxin-like"/>
    <property type="match status" value="1"/>
</dbReference>
<dbReference type="AlphaFoldDB" id="A0A8S8XAT0"/>
<comment type="caution">
    <text evidence="2">The sequence shown here is derived from an EMBL/GenBank/DDBJ whole genome shotgun (WGS) entry which is preliminary data.</text>
</comment>
<organism evidence="2 3">
    <name type="scientific">Roseiterribacter gracilis</name>
    <dbReference type="NCBI Taxonomy" id="2812848"/>
    <lineage>
        <taxon>Bacteria</taxon>
        <taxon>Pseudomonadati</taxon>
        <taxon>Pseudomonadota</taxon>
        <taxon>Alphaproteobacteria</taxon>
        <taxon>Rhodospirillales</taxon>
        <taxon>Roseiterribacteraceae</taxon>
        <taxon>Roseiterribacter</taxon>
    </lineage>
</organism>
<dbReference type="Gene3D" id="3.40.30.10">
    <property type="entry name" value="Glutaredoxin"/>
    <property type="match status" value="1"/>
</dbReference>
<dbReference type="InterPro" id="IPR002109">
    <property type="entry name" value="Glutaredoxin"/>
</dbReference>
<protein>
    <recommendedName>
        <fullName evidence="1">Glutaredoxin domain-containing protein</fullName>
    </recommendedName>
</protein>
<name>A0A8S8XAT0_9PROT</name>
<dbReference type="RefSeq" id="WP_420241496.1">
    <property type="nucleotide sequence ID" value="NZ_BOPV01000001.1"/>
</dbReference>
<gene>
    <name evidence="2" type="ORF">TMPK1_07040</name>
</gene>
<reference evidence="2" key="1">
    <citation type="submission" date="2021-02" db="EMBL/GenBank/DDBJ databases">
        <title>Genome sequence of Rhodospirillales sp. strain TMPK1 isolated from soil.</title>
        <authorList>
            <person name="Nakai R."/>
            <person name="Kusada H."/>
            <person name="Tamaki H."/>
        </authorList>
    </citation>
    <scope>NUCLEOTIDE SEQUENCE</scope>
    <source>
        <strain evidence="2">TMPK1</strain>
    </source>
</reference>
<keyword evidence="3" id="KW-1185">Reference proteome</keyword>
<feature type="domain" description="Glutaredoxin" evidence="1">
    <location>
        <begin position="4"/>
        <end position="63"/>
    </location>
</feature>
<dbReference type="InterPro" id="IPR036249">
    <property type="entry name" value="Thioredoxin-like_sf"/>
</dbReference>
<evidence type="ECO:0000313" key="2">
    <source>
        <dbReference type="EMBL" id="GIL38467.1"/>
    </source>
</evidence>
<accession>A0A8S8XAT0</accession>
<proteinExistence type="predicted"/>
<dbReference type="Proteomes" id="UP000681075">
    <property type="component" value="Unassembled WGS sequence"/>
</dbReference>
<dbReference type="CDD" id="cd02066">
    <property type="entry name" value="GRX_family"/>
    <property type="match status" value="1"/>
</dbReference>
<dbReference type="Pfam" id="PF00462">
    <property type="entry name" value="Glutaredoxin"/>
    <property type="match status" value="1"/>
</dbReference>